<dbReference type="InterPro" id="IPR024445">
    <property type="entry name" value="Tnp_ISXO2-like"/>
</dbReference>
<sequence>MKIPQDLSLSITKISTRSALTKSPSRPKPLTSAQLKEKRNNPAINIDFFTNLTKKILNDFYPKYCPNCPDKLLTKEISTQPELIRCEGCRYLTSRLSYTPLHHMKLPLWMFSYVFYESMIQHPKVVTSTEISKRLKISYKGAAMLKRRFQVFASQQLPKYQKLTYDALDREFKDFSLPPDEDTDITEIMENRPYVCADTVVLYSASQRANQGRKRYRHAGSTASIYLSDKLGGRQVGTLAHTIAIKSGPVFFHSVPNQKMNTLGVIIKNHLPLQTPLMTDEGYPWLWGIYKSHRSVNHSARSSDARYRWARNRWSKNGVHNQVAEGNHRLLKTAFASYCYIRPENSTRYLNEFSFLKNAHVFGLDVICENGEMLAGDVDDAREMGRSSFGSDPRGSLGPAVGIGRKGYALRKNDLGSKNWFHSLIQEFEYFPETESSKDNVVFQSGFSLLNSPASLKDVNSLLLKEMKAHNTFWSDQNRTPIQRRKELKHQKTASKIWNLISEGKENGSYYSVSEVCTLLNIHKISAMLILRKWLKLRLIEKRRINQACYNRSIDFGIKKKAKEFPYLLYTNFKEKKTDESLKRLK</sequence>
<dbReference type="SMART" id="SM01126">
    <property type="entry name" value="DDE_Tnp_IS1595"/>
    <property type="match status" value="1"/>
</dbReference>
<dbReference type="Proteomes" id="UP000006324">
    <property type="component" value="Unassembled WGS sequence"/>
</dbReference>
<feature type="domain" description="ISXO2-like transposase" evidence="1">
    <location>
        <begin position="208"/>
        <end position="358"/>
    </location>
</feature>
<dbReference type="AlphaFoldDB" id="A0A0F6H707"/>
<organism evidence="2 3">
    <name type="scientific">Leptospira interrogans str. UI 12621</name>
    <dbReference type="NCBI Taxonomy" id="1049937"/>
    <lineage>
        <taxon>Bacteria</taxon>
        <taxon>Pseudomonadati</taxon>
        <taxon>Spirochaetota</taxon>
        <taxon>Spirochaetia</taxon>
        <taxon>Leptospirales</taxon>
        <taxon>Leptospiraceae</taxon>
        <taxon>Leptospira</taxon>
    </lineage>
</organism>
<evidence type="ECO:0000313" key="2">
    <source>
        <dbReference type="EMBL" id="EKO24014.1"/>
    </source>
</evidence>
<evidence type="ECO:0000313" key="3">
    <source>
        <dbReference type="Proteomes" id="UP000006324"/>
    </source>
</evidence>
<accession>A0A0F6H707</accession>
<comment type="caution">
    <text evidence="2">The sequence shown here is derived from an EMBL/GenBank/DDBJ whole genome shotgun (WGS) entry which is preliminary data.</text>
</comment>
<proteinExistence type="predicted"/>
<dbReference type="EMBL" id="AHNQ02000034">
    <property type="protein sequence ID" value="EKO24014.1"/>
    <property type="molecule type" value="Genomic_DNA"/>
</dbReference>
<protein>
    <submittedName>
        <fullName evidence="2">ISXO2-like transposase domain protein</fullName>
    </submittedName>
</protein>
<evidence type="ECO:0000259" key="1">
    <source>
        <dbReference type="SMART" id="SM01126"/>
    </source>
</evidence>
<gene>
    <name evidence="2" type="ORF">LEP1GSC104_2101</name>
</gene>
<reference evidence="2 3" key="1">
    <citation type="submission" date="2012-09" db="EMBL/GenBank/DDBJ databases">
        <authorList>
            <person name="Harkins D.M."/>
            <person name="Durkin A.S."/>
            <person name="Brinkac L.M."/>
            <person name="Selengut J.D."/>
            <person name="Sanka R."/>
            <person name="DePew J."/>
            <person name="Purushe J."/>
            <person name="Chanthongthip A."/>
            <person name="Lattana O."/>
            <person name="Phetsouvanh R."/>
            <person name="Newton P.N."/>
            <person name="Vinetz J.M."/>
            <person name="Sutton G.G."/>
            <person name="Nelson W.C."/>
            <person name="Fouts D.E."/>
        </authorList>
    </citation>
    <scope>NUCLEOTIDE SEQUENCE [LARGE SCALE GENOMIC DNA]</scope>
    <source>
        <strain evidence="2 3">UI 12621</strain>
    </source>
</reference>
<name>A0A0F6H707_LEPIR</name>